<name>A0ABT5F4K2_9BACT</name>
<dbReference type="Proteomes" id="UP001221411">
    <property type="component" value="Unassembled WGS sequence"/>
</dbReference>
<dbReference type="EMBL" id="JAQNDO010000001">
    <property type="protein sequence ID" value="MDC0748921.1"/>
    <property type="molecule type" value="Genomic_DNA"/>
</dbReference>
<reference evidence="1 2" key="1">
    <citation type="submission" date="2022-11" db="EMBL/GenBank/DDBJ databases">
        <title>Minimal conservation of predation-associated metabolite biosynthetic gene clusters underscores biosynthetic potential of Myxococcota including descriptions for ten novel species: Archangium lansinium sp. nov., Myxococcus landrumus sp. nov., Nannocystis bai.</title>
        <authorList>
            <person name="Ahearne A."/>
            <person name="Stevens C."/>
            <person name="Dowd S."/>
        </authorList>
    </citation>
    <scope>NUCLEOTIDE SEQUENCE [LARGE SCALE GENOMIC DNA]</scope>
    <source>
        <strain evidence="1 2">RJM3</strain>
    </source>
</reference>
<organism evidence="1 2">
    <name type="scientific">Polyangium mundeleinium</name>
    <dbReference type="NCBI Taxonomy" id="2995306"/>
    <lineage>
        <taxon>Bacteria</taxon>
        <taxon>Pseudomonadati</taxon>
        <taxon>Myxococcota</taxon>
        <taxon>Polyangia</taxon>
        <taxon>Polyangiales</taxon>
        <taxon>Polyangiaceae</taxon>
        <taxon>Polyangium</taxon>
    </lineage>
</organism>
<proteinExistence type="predicted"/>
<accession>A0ABT5F4K2</accession>
<evidence type="ECO:0000313" key="1">
    <source>
        <dbReference type="EMBL" id="MDC0748921.1"/>
    </source>
</evidence>
<keyword evidence="2" id="KW-1185">Reference proteome</keyword>
<gene>
    <name evidence="1" type="ORF">POL67_46770</name>
</gene>
<evidence type="ECO:0000313" key="2">
    <source>
        <dbReference type="Proteomes" id="UP001221411"/>
    </source>
</evidence>
<dbReference type="RefSeq" id="WP_271928207.1">
    <property type="nucleotide sequence ID" value="NZ_JAQNDO010000001.1"/>
</dbReference>
<protein>
    <submittedName>
        <fullName evidence="1">Uncharacterized protein</fullName>
    </submittedName>
</protein>
<sequence>MGGPWLAGDASAADPIKVTITSGGPDRAYPLGQEFRVEGKPAKVPEQVDLVIVRAAQTILGVGDPSGKTCSDVKERILDGKGNVREFERNAPVGATRFDALWGTVDKGINELSAYRASPWKRESEKDTTYSLFVPNDSMFMPGASYCVFLLQTDKSPLVMKGILEAVTKFAEGWGVCDGAPSPNDCTTVSNTYDQAIKDALEASNLDAKGKADVQKQLDGLRSALDTVRLTYKRWGEFVTHWDRAVYKRGDSKGVKRPNLIDIQVDLSEDPPASLPKLIADLLVAHGELVAVPTKVKLPAKGTEREVWRVQYLAPEGMRPITHITIDGDGEVIRVRNASDSKAPTALKTKTSGLSLPGSKITLRDLLELSLGKLKFGSQYLTLSEGQMKELNTVLDKSGLNISTKKLETTVDPFLDWLGELDLAVTRAWQAGAPVAEPVPFVLTWTPLYASLGAWLKEAVLNPCDKFKVLPKGLDLGSCVPDQGKPTEAAWPGFQDNRKNPIWSLRDSLNNLRNSAVQAQTYKTDLEGRTQLSSTKLASTINVANRIDRNAWFGQHVVTTVGVANVINSAAPLWVNYYGFKLYFWANPVDQPRWVGSPMWYRNLSLEFAIVPNLDTFGSSGRYQGLSKGDIPPLMVGAAIQPVPYITLSAGAIFMESRQTVLPQERASTFISPYVAFAADLNLLDFVAAALSQGRTTTISALVKP</sequence>
<comment type="caution">
    <text evidence="1">The sequence shown here is derived from an EMBL/GenBank/DDBJ whole genome shotgun (WGS) entry which is preliminary data.</text>
</comment>